<accession>A0AAV5SG70</accession>
<keyword evidence="1" id="KW-0812">Transmembrane</keyword>
<protein>
    <recommendedName>
        <fullName evidence="4">G protein-coupled receptor</fullName>
    </recommendedName>
</protein>
<name>A0AAV5SG70_9BILA</name>
<evidence type="ECO:0000313" key="3">
    <source>
        <dbReference type="Proteomes" id="UP001432027"/>
    </source>
</evidence>
<dbReference type="EMBL" id="BTSX01000002">
    <property type="protein sequence ID" value="GMS82361.1"/>
    <property type="molecule type" value="Genomic_DNA"/>
</dbReference>
<comment type="caution">
    <text evidence="2">The sequence shown here is derived from an EMBL/GenBank/DDBJ whole genome shotgun (WGS) entry which is preliminary data.</text>
</comment>
<sequence length="201" mass="23669">FFFALERLIATFAWSWYEKESSSTVLVFIVMDSGSMIWSWLWAGAYVFGVPCCRCCQLPVTHQVEGWSSYQSIFCSANFPDSREYCRYQGSCQTRNSNGHVERTTLCHLFMFGEEKRMIIRAMFDLIIAVYPIVIITYIPFADRVFERSMKRMPHGDHFLKLFSVLHCLCRKRIRTGMVMNETDRYFNMLDAQWTTDASKR</sequence>
<dbReference type="Proteomes" id="UP001432027">
    <property type="component" value="Unassembled WGS sequence"/>
</dbReference>
<evidence type="ECO:0008006" key="4">
    <source>
        <dbReference type="Google" id="ProtNLM"/>
    </source>
</evidence>
<evidence type="ECO:0000256" key="1">
    <source>
        <dbReference type="SAM" id="Phobius"/>
    </source>
</evidence>
<keyword evidence="3" id="KW-1185">Reference proteome</keyword>
<reference evidence="2" key="1">
    <citation type="submission" date="2023-10" db="EMBL/GenBank/DDBJ databases">
        <title>Genome assembly of Pristionchus species.</title>
        <authorList>
            <person name="Yoshida K."/>
            <person name="Sommer R.J."/>
        </authorList>
    </citation>
    <scope>NUCLEOTIDE SEQUENCE</scope>
    <source>
        <strain evidence="2">RS0144</strain>
    </source>
</reference>
<evidence type="ECO:0000313" key="2">
    <source>
        <dbReference type="EMBL" id="GMS82361.1"/>
    </source>
</evidence>
<keyword evidence="1" id="KW-1133">Transmembrane helix</keyword>
<gene>
    <name evidence="2" type="ORF">PENTCL1PPCAC_4536</name>
</gene>
<dbReference type="AlphaFoldDB" id="A0AAV5SG70"/>
<feature type="non-terminal residue" evidence="2">
    <location>
        <position position="1"/>
    </location>
</feature>
<keyword evidence="1" id="KW-0472">Membrane</keyword>
<organism evidence="2 3">
    <name type="scientific">Pristionchus entomophagus</name>
    <dbReference type="NCBI Taxonomy" id="358040"/>
    <lineage>
        <taxon>Eukaryota</taxon>
        <taxon>Metazoa</taxon>
        <taxon>Ecdysozoa</taxon>
        <taxon>Nematoda</taxon>
        <taxon>Chromadorea</taxon>
        <taxon>Rhabditida</taxon>
        <taxon>Rhabditina</taxon>
        <taxon>Diplogasteromorpha</taxon>
        <taxon>Diplogasteroidea</taxon>
        <taxon>Neodiplogasteridae</taxon>
        <taxon>Pristionchus</taxon>
    </lineage>
</organism>
<proteinExistence type="predicted"/>
<feature type="transmembrane region" description="Helical" evidence="1">
    <location>
        <begin position="118"/>
        <end position="141"/>
    </location>
</feature>